<keyword evidence="1" id="KW-1133">Transmembrane helix</keyword>
<evidence type="ECO:0000313" key="2">
    <source>
        <dbReference type="EMBL" id="PJE68689.1"/>
    </source>
</evidence>
<dbReference type="EMBL" id="PFEL01000113">
    <property type="protein sequence ID" value="PJE68689.1"/>
    <property type="molecule type" value="Genomic_DNA"/>
</dbReference>
<protein>
    <submittedName>
        <fullName evidence="2">Uncharacterized protein</fullName>
    </submittedName>
</protein>
<feature type="transmembrane region" description="Helical" evidence="1">
    <location>
        <begin position="14"/>
        <end position="34"/>
    </location>
</feature>
<keyword evidence="1" id="KW-0812">Transmembrane</keyword>
<dbReference type="Proteomes" id="UP000229500">
    <property type="component" value="Unassembled WGS sequence"/>
</dbReference>
<evidence type="ECO:0000256" key="1">
    <source>
        <dbReference type="SAM" id="Phobius"/>
    </source>
</evidence>
<evidence type="ECO:0000313" key="3">
    <source>
        <dbReference type="Proteomes" id="UP000229500"/>
    </source>
</evidence>
<comment type="caution">
    <text evidence="2">The sequence shown here is derived from an EMBL/GenBank/DDBJ whole genome shotgun (WGS) entry which is preliminary data.</text>
</comment>
<keyword evidence="1" id="KW-0472">Membrane</keyword>
<sequence>MAITFLQAKKRQRYLVLTLALAIFVILIIVWQGFLKGKEAPEKTLTPLLAPEKVLIDWQTLKDPRVAALQTFEQILPFEGEVSRRENPFIPY</sequence>
<reference evidence="3" key="1">
    <citation type="submission" date="2017-09" db="EMBL/GenBank/DDBJ databases">
        <title>Depth-based differentiation of microbial function through sediment-hosted aquifers and enrichment of novel symbionts in the deep terrestrial subsurface.</title>
        <authorList>
            <person name="Probst A.J."/>
            <person name="Ladd B."/>
            <person name="Jarett J.K."/>
            <person name="Geller-Mcgrath D.E."/>
            <person name="Sieber C.M.K."/>
            <person name="Emerson J.B."/>
            <person name="Anantharaman K."/>
            <person name="Thomas B.C."/>
            <person name="Malmstrom R."/>
            <person name="Stieglmeier M."/>
            <person name="Klingl A."/>
            <person name="Woyke T."/>
            <person name="Ryan C.M."/>
            <person name="Banfield J.F."/>
        </authorList>
    </citation>
    <scope>NUCLEOTIDE SEQUENCE [LARGE SCALE GENOMIC DNA]</scope>
</reference>
<accession>A0A2M8L4T8</accession>
<name>A0A2M8L4T8_9BACT</name>
<proteinExistence type="predicted"/>
<gene>
    <name evidence="2" type="ORF">COU96_03110</name>
</gene>
<organism evidence="2 3">
    <name type="scientific">Candidatus Shapirobacteria bacterium CG10_big_fil_rev_8_21_14_0_10_38_14</name>
    <dbReference type="NCBI Taxonomy" id="1974483"/>
    <lineage>
        <taxon>Bacteria</taxon>
        <taxon>Candidatus Shapironibacteriota</taxon>
    </lineage>
</organism>
<dbReference type="AlphaFoldDB" id="A0A2M8L4T8"/>